<evidence type="ECO:0000313" key="1">
    <source>
        <dbReference type="EMBL" id="CAI4014550.1"/>
    </source>
</evidence>
<evidence type="ECO:0000313" key="4">
    <source>
        <dbReference type="Proteomes" id="UP001152797"/>
    </source>
</evidence>
<gene>
    <name evidence="1" type="ORF">C1SCF055_LOCUS39448</name>
</gene>
<keyword evidence="4" id="KW-1185">Reference proteome</keyword>
<reference evidence="1" key="1">
    <citation type="submission" date="2022-10" db="EMBL/GenBank/DDBJ databases">
        <authorList>
            <person name="Chen Y."/>
            <person name="Dougan E. K."/>
            <person name="Chan C."/>
            <person name="Rhodes N."/>
            <person name="Thang M."/>
        </authorList>
    </citation>
    <scope>NUCLEOTIDE SEQUENCE</scope>
</reference>
<protein>
    <submittedName>
        <fullName evidence="3">Pre-mRNA-splicing factor 38</fullName>
    </submittedName>
</protein>
<evidence type="ECO:0000313" key="3">
    <source>
        <dbReference type="EMBL" id="CAL4801862.1"/>
    </source>
</evidence>
<organism evidence="1">
    <name type="scientific">Cladocopium goreaui</name>
    <dbReference type="NCBI Taxonomy" id="2562237"/>
    <lineage>
        <taxon>Eukaryota</taxon>
        <taxon>Sar</taxon>
        <taxon>Alveolata</taxon>
        <taxon>Dinophyceae</taxon>
        <taxon>Suessiales</taxon>
        <taxon>Symbiodiniaceae</taxon>
        <taxon>Cladocopium</taxon>
    </lineage>
</organism>
<dbReference type="AlphaFoldDB" id="A0A9P1DRW4"/>
<accession>A0A9P1DRW4</accession>
<dbReference type="EMBL" id="CAMXCT010006412">
    <property type="protein sequence ID" value="CAI4014550.1"/>
    <property type="molecule type" value="Genomic_DNA"/>
</dbReference>
<reference evidence="2" key="2">
    <citation type="submission" date="2024-04" db="EMBL/GenBank/DDBJ databases">
        <authorList>
            <person name="Chen Y."/>
            <person name="Shah S."/>
            <person name="Dougan E. K."/>
            <person name="Thang M."/>
            <person name="Chan C."/>
        </authorList>
    </citation>
    <scope>NUCLEOTIDE SEQUENCE [LARGE SCALE GENOMIC DNA]</scope>
</reference>
<dbReference type="Proteomes" id="UP001152797">
    <property type="component" value="Unassembled WGS sequence"/>
</dbReference>
<dbReference type="EMBL" id="CAMXCT030006412">
    <property type="protein sequence ID" value="CAL4801862.1"/>
    <property type="molecule type" value="Genomic_DNA"/>
</dbReference>
<name>A0A9P1DRW4_9DINO</name>
<proteinExistence type="predicted"/>
<evidence type="ECO:0000313" key="2">
    <source>
        <dbReference type="EMBL" id="CAL1167925.1"/>
    </source>
</evidence>
<comment type="caution">
    <text evidence="1">The sequence shown here is derived from an EMBL/GenBank/DDBJ whole genome shotgun (WGS) entry which is preliminary data.</text>
</comment>
<sequence>MGNMVGTQCPPWGGHMASAVRDAYEELEADHDIQLTPAYEYNKLEPENADQKLYNGFFRRALLSGIPALVQQEPESEVAAKLKINGELTMIQIEVQNDEMILVDLTKCRQVNVIGHGIRKRLNQQLQLFFSDGRTLLLRFTDMEHRHVCGHVLPLLVDAMLGRVDCGRNQSERPGR</sequence>
<dbReference type="EMBL" id="CAMXCT020006412">
    <property type="protein sequence ID" value="CAL1167925.1"/>
    <property type="molecule type" value="Genomic_DNA"/>
</dbReference>